<name>H2EDT8_9VIRU</name>
<gene>
    <name evidence="2" type="ORF">mv_L356</name>
</gene>
<dbReference type="PANTHER" id="PTHR32114">
    <property type="entry name" value="ABC TRANSPORTER ABCH.3"/>
    <property type="match status" value="1"/>
</dbReference>
<sequence length="537" mass="63995">MCRIDELKIIISNLRKSLKIVTENPLEQIQEVNQKMISCALSLNENIYKIFNSKHTKYNPEKLKIILLSKNKYIKQIKNIKNILDKYEIGTNDKNDQVIKELNNELDTIYDKYLEWIQQTNIYLDTTKNILPDIDKIKNEYNNARQEIYIKSGNLFNHYDNQNILKNIDIAQKELDALSEFSGTKKEVENLKNERNIHEEKIKMIDNQLELYNQYINNNESNKNIQNEIDIISNEITSLQEICDNHQKMIIEFKKIISKCDLTLKENEKQIKEKDKAILEHKLLEIYYLEYFNWDLKNKILDKLLLEKEEQQKIVDEIIHDINKKEAEINVYKKEIEQYLLHRKEYDEVSNQSNLYQLYVQIMNYNGLPYEMLKTYLPMIESDVNQILHSMVNFNIEFMYYDEEKIKEQKSKQLKSNMGSIDINICYNDLKPYNVQLASGFERFIIGLAIRMTLCQISLTAKPNFLIIDEGWSCLDTENLNNVGTIMNYIKTQYEYVIIISHLEELKNQADYVINIDKHDNYSYIKDNVKIIKNKKK</sequence>
<proteinExistence type="predicted"/>
<accession>H2EDT8</accession>
<keyword evidence="1" id="KW-0175">Coiled coil</keyword>
<evidence type="ECO:0000313" key="2">
    <source>
        <dbReference type="EMBL" id="AEX62561.1"/>
    </source>
</evidence>
<organism evidence="2">
    <name type="scientific">Moumouvirus sp. 'Monve'</name>
    <dbReference type="NCBI Taxonomy" id="1128131"/>
    <lineage>
        <taxon>Viruses</taxon>
        <taxon>Varidnaviria</taxon>
        <taxon>Bamfordvirae</taxon>
        <taxon>Nucleocytoviricota</taxon>
        <taxon>Megaviricetes</taxon>
        <taxon>Imitervirales</taxon>
        <taxon>Mimiviridae</taxon>
        <taxon>Megamimivirinae</taxon>
        <taxon>Moumouvirus</taxon>
    </lineage>
</organism>
<keyword evidence="2" id="KW-0378">Hydrolase</keyword>
<evidence type="ECO:0000256" key="1">
    <source>
        <dbReference type="SAM" id="Coils"/>
    </source>
</evidence>
<dbReference type="InterPro" id="IPR027417">
    <property type="entry name" value="P-loop_NTPase"/>
</dbReference>
<feature type="coiled-coil region" evidence="1">
    <location>
        <begin position="181"/>
        <end position="242"/>
    </location>
</feature>
<dbReference type="PANTHER" id="PTHR32114:SF2">
    <property type="entry name" value="ABC TRANSPORTER ABCH.3"/>
    <property type="match status" value="1"/>
</dbReference>
<dbReference type="EMBL" id="JN885997">
    <property type="protein sequence ID" value="AEX62561.1"/>
    <property type="molecule type" value="Genomic_DNA"/>
</dbReference>
<reference evidence="2" key="1">
    <citation type="submission" date="2011-10" db="EMBL/GenBank/DDBJ databases">
        <title>Provirophages and transpovirons: unique mobilome of giant viruses.</title>
        <authorList>
            <person name="Desnues C."/>
            <person name="LaScola B."/>
            <person name="Yutin N."/>
            <person name="Fournous G."/>
            <person name="Koonin E."/>
            <person name="Raoult D."/>
        </authorList>
    </citation>
    <scope>NUCLEOTIDE SEQUENCE</scope>
    <source>
        <strain evidence="2">Mv13-mv</strain>
    </source>
</reference>
<protein>
    <submittedName>
        <fullName evidence="2">Uncharacterized hydrolase</fullName>
    </submittedName>
</protein>
<dbReference type="GO" id="GO:0016787">
    <property type="term" value="F:hydrolase activity"/>
    <property type="evidence" value="ECO:0007669"/>
    <property type="project" value="UniProtKB-KW"/>
</dbReference>
<feature type="coiled-coil region" evidence="1">
    <location>
        <begin position="308"/>
        <end position="342"/>
    </location>
</feature>
<dbReference type="SUPFAM" id="SSF52540">
    <property type="entry name" value="P-loop containing nucleoside triphosphate hydrolases"/>
    <property type="match status" value="1"/>
</dbReference>
<dbReference type="Gene3D" id="3.40.50.300">
    <property type="entry name" value="P-loop containing nucleotide triphosphate hydrolases"/>
    <property type="match status" value="1"/>
</dbReference>